<feature type="binding site" evidence="4">
    <location>
        <begin position="266"/>
        <end position="267"/>
    </location>
    <ligand>
        <name>ATP</name>
        <dbReference type="ChEBI" id="CHEBI:30616"/>
    </ligand>
</feature>
<dbReference type="InterPro" id="IPR040686">
    <property type="entry name" value="PurK_C"/>
</dbReference>
<evidence type="ECO:0000313" key="8">
    <source>
        <dbReference type="Proteomes" id="UP000064201"/>
    </source>
</evidence>
<dbReference type="InterPro" id="IPR005875">
    <property type="entry name" value="PurK"/>
</dbReference>
<dbReference type="InterPro" id="IPR054350">
    <property type="entry name" value="PurT/PurK_preATP-grasp"/>
</dbReference>
<keyword evidence="3 4" id="KW-0067">ATP-binding</keyword>
<evidence type="ECO:0000259" key="6">
    <source>
        <dbReference type="PROSITE" id="PS50975"/>
    </source>
</evidence>
<keyword evidence="2 4" id="KW-0658">Purine biosynthesis</keyword>
<dbReference type="Proteomes" id="UP000064201">
    <property type="component" value="Chromosome"/>
</dbReference>
<dbReference type="InterPro" id="IPR011054">
    <property type="entry name" value="Rudment_hybrid_motif"/>
</dbReference>
<comment type="function">
    <text evidence="4">Catalyzes the ATP-dependent conversion of 5-aminoimidazole ribonucleotide (AIR) and HCO(3)(-) to N5-carboxyaminoimidazole ribonucleotide (N5-CAIR).</text>
</comment>
<dbReference type="Gene3D" id="3.40.50.20">
    <property type="match status" value="1"/>
</dbReference>
<dbReference type="SUPFAM" id="SSF52440">
    <property type="entry name" value="PreATP-grasp domain"/>
    <property type="match status" value="1"/>
</dbReference>
<reference evidence="7 8" key="1">
    <citation type="submission" date="2015-04" db="EMBL/GenBank/DDBJ databases">
        <title>Complete Sequence for the Genome of the Thioalkalivibrio versutus D301.</title>
        <authorList>
            <person name="Mu T."/>
            <person name="Zhou J."/>
            <person name="Xu X."/>
        </authorList>
    </citation>
    <scope>NUCLEOTIDE SEQUENCE [LARGE SCALE GENOMIC DNA]</scope>
    <source>
        <strain evidence="7 8">D301</strain>
    </source>
</reference>
<dbReference type="InterPro" id="IPR011761">
    <property type="entry name" value="ATP-grasp"/>
</dbReference>
<dbReference type="EMBL" id="CP011367">
    <property type="protein sequence ID" value="AKJ96132.1"/>
    <property type="molecule type" value="Genomic_DNA"/>
</dbReference>
<dbReference type="PANTHER" id="PTHR11609">
    <property type="entry name" value="PURINE BIOSYNTHESIS PROTEIN 6/7, PUR6/7"/>
    <property type="match status" value="1"/>
</dbReference>
<dbReference type="NCBIfam" id="NF004679">
    <property type="entry name" value="PRK06019.1-5"/>
    <property type="match status" value="1"/>
</dbReference>
<feature type="binding site" evidence="4">
    <location>
        <begin position="181"/>
        <end position="184"/>
    </location>
    <ligand>
        <name>ATP</name>
        <dbReference type="ChEBI" id="CHEBI:30616"/>
    </ligand>
</feature>
<evidence type="ECO:0000256" key="4">
    <source>
        <dbReference type="HAMAP-Rule" id="MF_01928"/>
    </source>
</evidence>
<keyword evidence="4 5" id="KW-0436">Ligase</keyword>
<dbReference type="GO" id="GO:0046872">
    <property type="term" value="F:metal ion binding"/>
    <property type="evidence" value="ECO:0007669"/>
    <property type="project" value="InterPro"/>
</dbReference>
<dbReference type="UniPathway" id="UPA00074">
    <property type="reaction ID" value="UER00942"/>
</dbReference>
<evidence type="ECO:0000256" key="3">
    <source>
        <dbReference type="ARBA" id="ARBA00022840"/>
    </source>
</evidence>
<sequence length="389" mass="40929">MIQPPATLGLLGGGQLGRYFVEAAQGMGYPVWVLDPDPASPAGRVAARHLCQAFDDPDALQALAGACAVITTEFENIPRPAVEWLDARACLRPGPRALSIAQDRLEEKAFLGEIGVAVAPWQAVLAGQTPEVRMDAGGPAFPAILKTARLGYDGKGQVRLAQAGELPAAHAELGLVDCVLEAQVELERELSVLVARTADGANEAFPVAENTHHEGILHLTRVPARVGDEPRERATAIARHIAEQLDYQGLLAVEFFLTVAGELLVNEIAPRPHNSGHYTQDACTVSQFEQQVRAVCGLGLAPALLTTPVAMVNLLGDLWPAAAEPDWQGVLAAGRARLHLYGKAEARSGRKMGHINVLGLPGEDDAGAAASTAEALWQGLAEAVDGGVA</sequence>
<dbReference type="Pfam" id="PF02222">
    <property type="entry name" value="ATP-grasp"/>
    <property type="match status" value="1"/>
</dbReference>
<evidence type="ECO:0000256" key="5">
    <source>
        <dbReference type="RuleBase" id="RU361200"/>
    </source>
</evidence>
<dbReference type="NCBIfam" id="NF004675">
    <property type="entry name" value="PRK06019.1-1"/>
    <property type="match status" value="1"/>
</dbReference>
<proteinExistence type="inferred from homology"/>
<dbReference type="AlphaFoldDB" id="A0A0G3G9E2"/>
<dbReference type="EC" id="6.3.4.18" evidence="4 5"/>
<dbReference type="HAMAP" id="MF_01928">
    <property type="entry name" value="PurK"/>
    <property type="match status" value="1"/>
</dbReference>
<protein>
    <recommendedName>
        <fullName evidence="4 5">N5-carboxyaminoimidazole ribonucleotide synthase</fullName>
        <shortName evidence="4 5">N5-CAIR synthase</shortName>
        <ecNumber evidence="4 5">6.3.4.18</ecNumber>
    </recommendedName>
    <alternativeName>
        <fullName evidence="4 5">5-(carboxyamino)imidazole ribonucleotide synthetase</fullName>
    </alternativeName>
</protein>
<dbReference type="GO" id="GO:0004638">
    <property type="term" value="F:phosphoribosylaminoimidazole carboxylase activity"/>
    <property type="evidence" value="ECO:0007669"/>
    <property type="project" value="InterPro"/>
</dbReference>
<comment type="function">
    <text evidence="5">Catalyzes the ATP-dependent conversion of 5-aminoimidazole ribonucleotide (AIR) and HCO(3)- to N5-carboxyaminoimidazole ribonucleotide (N5-CAIR).</text>
</comment>
<evidence type="ECO:0000256" key="2">
    <source>
        <dbReference type="ARBA" id="ARBA00022755"/>
    </source>
</evidence>
<dbReference type="Gene3D" id="3.30.1490.20">
    <property type="entry name" value="ATP-grasp fold, A domain"/>
    <property type="match status" value="1"/>
</dbReference>
<dbReference type="STRING" id="106634.TVD_12540"/>
<dbReference type="SUPFAM" id="SSF56059">
    <property type="entry name" value="Glutathione synthetase ATP-binding domain-like"/>
    <property type="match status" value="1"/>
</dbReference>
<keyword evidence="1 4" id="KW-0547">Nucleotide-binding</keyword>
<dbReference type="InterPro" id="IPR003135">
    <property type="entry name" value="ATP-grasp_carboxylate-amine"/>
</dbReference>
<name>A0A0G3G9E2_9GAMM</name>
<dbReference type="RefSeq" id="WP_047251734.1">
    <property type="nucleotide sequence ID" value="NZ_CP011367.1"/>
</dbReference>
<dbReference type="PANTHER" id="PTHR11609:SF5">
    <property type="entry name" value="PHOSPHORIBOSYLAMINOIMIDAZOLE CARBOXYLASE"/>
    <property type="match status" value="1"/>
</dbReference>
<dbReference type="NCBIfam" id="NF004677">
    <property type="entry name" value="PRK06019.1-3"/>
    <property type="match status" value="1"/>
</dbReference>
<feature type="binding site" evidence="4">
    <location>
        <begin position="151"/>
        <end position="157"/>
    </location>
    <ligand>
        <name>ATP</name>
        <dbReference type="ChEBI" id="CHEBI:30616"/>
    </ligand>
</feature>
<comment type="pathway">
    <text evidence="4 5">Purine metabolism; IMP biosynthesis via de novo pathway; 5-amino-1-(5-phospho-D-ribosyl)imidazole-4-carboxylate from 5-amino-1-(5-phospho-D-ribosyl)imidazole (N5-CAIR route): step 1/2.</text>
</comment>
<dbReference type="SUPFAM" id="SSF51246">
    <property type="entry name" value="Rudiment single hybrid motif"/>
    <property type="match status" value="1"/>
</dbReference>
<dbReference type="PATRIC" id="fig|106634.4.peg.2555"/>
<comment type="catalytic activity">
    <reaction evidence="4 5">
        <text>5-amino-1-(5-phospho-beta-D-ribosyl)imidazole + hydrogencarbonate + ATP = 5-carboxyamino-1-(5-phospho-D-ribosyl)imidazole + ADP + phosphate + 2 H(+)</text>
        <dbReference type="Rhea" id="RHEA:19317"/>
        <dbReference type="ChEBI" id="CHEBI:15378"/>
        <dbReference type="ChEBI" id="CHEBI:17544"/>
        <dbReference type="ChEBI" id="CHEBI:30616"/>
        <dbReference type="ChEBI" id="CHEBI:43474"/>
        <dbReference type="ChEBI" id="CHEBI:58730"/>
        <dbReference type="ChEBI" id="CHEBI:137981"/>
        <dbReference type="ChEBI" id="CHEBI:456216"/>
        <dbReference type="EC" id="6.3.4.18"/>
    </reaction>
</comment>
<evidence type="ECO:0000256" key="1">
    <source>
        <dbReference type="ARBA" id="ARBA00022741"/>
    </source>
</evidence>
<accession>A0A0G3G9E2</accession>
<evidence type="ECO:0000313" key="7">
    <source>
        <dbReference type="EMBL" id="AKJ96132.1"/>
    </source>
</evidence>
<dbReference type="InterPro" id="IPR013815">
    <property type="entry name" value="ATP_grasp_subdomain_1"/>
</dbReference>
<dbReference type="GO" id="GO:0005524">
    <property type="term" value="F:ATP binding"/>
    <property type="evidence" value="ECO:0007669"/>
    <property type="project" value="UniProtKB-UniRule"/>
</dbReference>
<feature type="binding site" evidence="4">
    <location>
        <position position="212"/>
    </location>
    <ligand>
        <name>ATP</name>
        <dbReference type="ChEBI" id="CHEBI:30616"/>
    </ligand>
</feature>
<dbReference type="KEGG" id="tvr:TVD_12540"/>
<dbReference type="GO" id="GO:0005829">
    <property type="term" value="C:cytosol"/>
    <property type="evidence" value="ECO:0007669"/>
    <property type="project" value="TreeGrafter"/>
</dbReference>
<dbReference type="PROSITE" id="PS50975">
    <property type="entry name" value="ATP_GRASP"/>
    <property type="match status" value="1"/>
</dbReference>
<feature type="binding site" evidence="4">
    <location>
        <position position="146"/>
    </location>
    <ligand>
        <name>ATP</name>
        <dbReference type="ChEBI" id="CHEBI:30616"/>
    </ligand>
</feature>
<feature type="binding site" evidence="4">
    <location>
        <position position="189"/>
    </location>
    <ligand>
        <name>ATP</name>
        <dbReference type="ChEBI" id="CHEBI:30616"/>
    </ligand>
</feature>
<dbReference type="GO" id="GO:0006189">
    <property type="term" value="P:'de novo' IMP biosynthetic process"/>
    <property type="evidence" value="ECO:0007669"/>
    <property type="project" value="UniProtKB-UniRule"/>
</dbReference>
<comment type="subunit">
    <text evidence="4 5">Homodimer.</text>
</comment>
<dbReference type="InterPro" id="IPR016185">
    <property type="entry name" value="PreATP-grasp_dom_sf"/>
</dbReference>
<dbReference type="NCBIfam" id="NF004676">
    <property type="entry name" value="PRK06019.1-2"/>
    <property type="match status" value="1"/>
</dbReference>
<dbReference type="Pfam" id="PF17769">
    <property type="entry name" value="PurK_C"/>
    <property type="match status" value="1"/>
</dbReference>
<gene>
    <name evidence="4 5" type="primary">purK</name>
    <name evidence="7" type="ORF">TVD_12540</name>
</gene>
<dbReference type="NCBIfam" id="TIGR01161">
    <property type="entry name" value="purK"/>
    <property type="match status" value="1"/>
</dbReference>
<dbReference type="GO" id="GO:0034028">
    <property type="term" value="F:5-(carboxyamino)imidazole ribonucleotide synthase activity"/>
    <property type="evidence" value="ECO:0007669"/>
    <property type="project" value="UniProtKB-UniRule"/>
</dbReference>
<dbReference type="Gene3D" id="3.30.470.20">
    <property type="entry name" value="ATP-grasp fold, B domain"/>
    <property type="match status" value="1"/>
</dbReference>
<feature type="domain" description="ATP-grasp" evidence="6">
    <location>
        <begin position="108"/>
        <end position="296"/>
    </location>
</feature>
<keyword evidence="8" id="KW-1185">Reference proteome</keyword>
<feature type="binding site" evidence="4">
    <location>
        <position position="104"/>
    </location>
    <ligand>
        <name>ATP</name>
        <dbReference type="ChEBI" id="CHEBI:30616"/>
    </ligand>
</feature>
<dbReference type="Pfam" id="PF22660">
    <property type="entry name" value="RS_preATP-grasp-like"/>
    <property type="match status" value="1"/>
</dbReference>
<organism evidence="7 8">
    <name type="scientific">Thioalkalivibrio versutus</name>
    <dbReference type="NCBI Taxonomy" id="106634"/>
    <lineage>
        <taxon>Bacteria</taxon>
        <taxon>Pseudomonadati</taxon>
        <taxon>Pseudomonadota</taxon>
        <taxon>Gammaproteobacteria</taxon>
        <taxon>Chromatiales</taxon>
        <taxon>Ectothiorhodospiraceae</taxon>
        <taxon>Thioalkalivibrio</taxon>
    </lineage>
</organism>
<comment type="similarity">
    <text evidence="4 5">Belongs to the PurK/PurT family.</text>
</comment>
<dbReference type="OrthoDB" id="9804625at2"/>